<dbReference type="EMBL" id="FNWQ01000002">
    <property type="protein sequence ID" value="SEH31820.1"/>
    <property type="molecule type" value="Genomic_DNA"/>
</dbReference>
<dbReference type="Proteomes" id="UP000198561">
    <property type="component" value="Unassembled WGS sequence"/>
</dbReference>
<dbReference type="InterPro" id="IPR032675">
    <property type="entry name" value="LRR_dom_sf"/>
</dbReference>
<evidence type="ECO:0000313" key="1">
    <source>
        <dbReference type="EMBL" id="SEH31820.1"/>
    </source>
</evidence>
<sequence>MLLDKTVRKNLDGEYIVIHANQLKEGTEYAKHLKIAQIQIRGFLGHENTEFKVDFKEFEKLSDHLKIISLSTIENVANIESIYSLQNLEKIYLEKQKFSIDISNFHKIKHLGSEYWKGLVNFNKAYSLQSLVLTKFPNTNLSELSKLENLKVLHVYTSKIETLDGIENLPLEELALVKNNSLENIEVIKKLKMLKDLLIEKCKKIDDYKSVDEIMDKVNVRIIK</sequence>
<reference evidence="1 2" key="1">
    <citation type="submission" date="2016-10" db="EMBL/GenBank/DDBJ databases">
        <authorList>
            <person name="de Groot N.N."/>
        </authorList>
    </citation>
    <scope>NUCLEOTIDE SEQUENCE [LARGE SCALE GENOMIC DNA]</scope>
    <source>
        <strain evidence="1 2">DSM 23031</strain>
    </source>
</reference>
<dbReference type="STRING" id="680127.SAMN05421593_1577"/>
<proteinExistence type="predicted"/>
<gene>
    <name evidence="1" type="ORF">SAMN05421593_1577</name>
</gene>
<protein>
    <recommendedName>
        <fullName evidence="3">Leucine rich repeat-containing protein</fullName>
    </recommendedName>
</protein>
<accession>A0A1H6HCK5</accession>
<organism evidence="1 2">
    <name type="scientific">Chryseobacterium culicis</name>
    <dbReference type="NCBI Taxonomy" id="680127"/>
    <lineage>
        <taxon>Bacteria</taxon>
        <taxon>Pseudomonadati</taxon>
        <taxon>Bacteroidota</taxon>
        <taxon>Flavobacteriia</taxon>
        <taxon>Flavobacteriales</taxon>
        <taxon>Weeksellaceae</taxon>
        <taxon>Chryseobacterium group</taxon>
        <taxon>Chryseobacterium</taxon>
    </lineage>
</organism>
<dbReference type="Gene3D" id="3.80.10.10">
    <property type="entry name" value="Ribonuclease Inhibitor"/>
    <property type="match status" value="1"/>
</dbReference>
<dbReference type="RefSeq" id="WP_089690964.1">
    <property type="nucleotide sequence ID" value="NZ_DALZIY010000002.1"/>
</dbReference>
<dbReference type="SUPFAM" id="SSF52058">
    <property type="entry name" value="L domain-like"/>
    <property type="match status" value="1"/>
</dbReference>
<name>A0A1H6HCK5_CHRCI</name>
<dbReference type="OrthoDB" id="5965518at2"/>
<dbReference type="AlphaFoldDB" id="A0A1H6HCK5"/>
<evidence type="ECO:0008006" key="3">
    <source>
        <dbReference type="Google" id="ProtNLM"/>
    </source>
</evidence>
<evidence type="ECO:0000313" key="2">
    <source>
        <dbReference type="Proteomes" id="UP000198561"/>
    </source>
</evidence>